<dbReference type="GO" id="GO:0005886">
    <property type="term" value="C:plasma membrane"/>
    <property type="evidence" value="ECO:0007669"/>
    <property type="project" value="TreeGrafter"/>
</dbReference>
<evidence type="ECO:0000256" key="3">
    <source>
        <dbReference type="ARBA" id="ARBA00023157"/>
    </source>
</evidence>
<evidence type="ECO:0000313" key="8">
    <source>
        <dbReference type="WBParaSite" id="ALUE_0001528801-mRNA-1"/>
    </source>
</evidence>
<keyword evidence="2" id="KW-0472">Membrane</keyword>
<dbReference type="WBParaSite" id="ALUE_0001528801-mRNA-1">
    <property type="protein sequence ID" value="ALUE_0001528801-mRNA-1"/>
    <property type="gene ID" value="ALUE_0001528801"/>
</dbReference>
<feature type="domain" description="Ig-like" evidence="6">
    <location>
        <begin position="21"/>
        <end position="126"/>
    </location>
</feature>
<evidence type="ECO:0000256" key="2">
    <source>
        <dbReference type="ARBA" id="ARBA00023136"/>
    </source>
</evidence>
<accession>A0A0M3IBW8</accession>
<dbReference type="GO" id="GO:0005911">
    <property type="term" value="C:cell-cell junction"/>
    <property type="evidence" value="ECO:0007669"/>
    <property type="project" value="TreeGrafter"/>
</dbReference>
<dbReference type="SUPFAM" id="SSF48726">
    <property type="entry name" value="Immunoglobulin"/>
    <property type="match status" value="2"/>
</dbReference>
<comment type="subcellular location">
    <subcellularLocation>
        <location evidence="1">Membrane</location>
        <topology evidence="1">Single-pass type I membrane protein</topology>
    </subcellularLocation>
</comment>
<dbReference type="Pfam" id="PF07679">
    <property type="entry name" value="I-set"/>
    <property type="match status" value="1"/>
</dbReference>
<dbReference type="GO" id="GO:0098609">
    <property type="term" value="P:cell-cell adhesion"/>
    <property type="evidence" value="ECO:0007669"/>
    <property type="project" value="TreeGrafter"/>
</dbReference>
<evidence type="ECO:0000259" key="6">
    <source>
        <dbReference type="PROSITE" id="PS50835"/>
    </source>
</evidence>
<proteinExistence type="predicted"/>
<dbReference type="InterPro" id="IPR036179">
    <property type="entry name" value="Ig-like_dom_sf"/>
</dbReference>
<dbReference type="SMART" id="SM00409">
    <property type="entry name" value="IG"/>
    <property type="match status" value="2"/>
</dbReference>
<dbReference type="PROSITE" id="PS50835">
    <property type="entry name" value="IG_LIKE"/>
    <property type="match status" value="2"/>
</dbReference>
<sequence>MRTQLFEIFEADYCSRVVDGPKMSFGSGETMRNQVVKGGSRAVFECVVVSAPQARISWYHNGMQISSEDGAEMEHFEWQRKGQIIGMGVVQSKLLIPCADMRTAGEYTCRADSPCGNTISTSARLDVIPAPGVICRQSAAMPPTITTMTSSRIEFGGNSVQLICRVIGVPSPTISWSLADNESDNEFLPINDSKRNIQLANGDLLVTAPNDIVASQTFRCTAHNEYGDDHLDASVIYLEPEGGR</sequence>
<keyword evidence="4" id="KW-0325">Glycoprotein</keyword>
<dbReference type="GO" id="GO:0050839">
    <property type="term" value="F:cell adhesion molecule binding"/>
    <property type="evidence" value="ECO:0007669"/>
    <property type="project" value="TreeGrafter"/>
</dbReference>
<dbReference type="InterPro" id="IPR013783">
    <property type="entry name" value="Ig-like_fold"/>
</dbReference>
<evidence type="ECO:0000256" key="1">
    <source>
        <dbReference type="ARBA" id="ARBA00004479"/>
    </source>
</evidence>
<evidence type="ECO:0000313" key="7">
    <source>
        <dbReference type="Proteomes" id="UP000036681"/>
    </source>
</evidence>
<dbReference type="InterPro" id="IPR003599">
    <property type="entry name" value="Ig_sub"/>
</dbReference>
<dbReference type="Gene3D" id="2.60.40.10">
    <property type="entry name" value="Immunoglobulins"/>
    <property type="match status" value="2"/>
</dbReference>
<name>A0A0M3IBW8_ASCLU</name>
<reference evidence="8" key="1">
    <citation type="submission" date="2017-02" db="UniProtKB">
        <authorList>
            <consortium name="WormBaseParasite"/>
        </authorList>
    </citation>
    <scope>IDENTIFICATION</scope>
</reference>
<dbReference type="PANTHER" id="PTHR11640">
    <property type="entry name" value="NEPHRIN"/>
    <property type="match status" value="1"/>
</dbReference>
<feature type="domain" description="Ig-like" evidence="6">
    <location>
        <begin position="143"/>
        <end position="236"/>
    </location>
</feature>
<dbReference type="InterPro" id="IPR007110">
    <property type="entry name" value="Ig-like_dom"/>
</dbReference>
<dbReference type="InterPro" id="IPR013098">
    <property type="entry name" value="Ig_I-set"/>
</dbReference>
<keyword evidence="7" id="KW-1185">Reference proteome</keyword>
<dbReference type="PANTHER" id="PTHR11640:SF31">
    <property type="entry name" value="IRREGULAR CHIASM C-ROUGHEST PROTEIN-RELATED"/>
    <property type="match status" value="1"/>
</dbReference>
<organism evidence="7 8">
    <name type="scientific">Ascaris lumbricoides</name>
    <name type="common">Giant roundworm</name>
    <dbReference type="NCBI Taxonomy" id="6252"/>
    <lineage>
        <taxon>Eukaryota</taxon>
        <taxon>Metazoa</taxon>
        <taxon>Ecdysozoa</taxon>
        <taxon>Nematoda</taxon>
        <taxon>Chromadorea</taxon>
        <taxon>Rhabditida</taxon>
        <taxon>Spirurina</taxon>
        <taxon>Ascaridomorpha</taxon>
        <taxon>Ascaridoidea</taxon>
        <taxon>Ascarididae</taxon>
        <taxon>Ascaris</taxon>
    </lineage>
</organism>
<keyword evidence="5" id="KW-0393">Immunoglobulin domain</keyword>
<dbReference type="InterPro" id="IPR051275">
    <property type="entry name" value="Cell_adhesion_signaling"/>
</dbReference>
<evidence type="ECO:0000256" key="5">
    <source>
        <dbReference type="ARBA" id="ARBA00023319"/>
    </source>
</evidence>
<evidence type="ECO:0000256" key="4">
    <source>
        <dbReference type="ARBA" id="ARBA00023180"/>
    </source>
</evidence>
<dbReference type="Proteomes" id="UP000036681">
    <property type="component" value="Unplaced"/>
</dbReference>
<dbReference type="Pfam" id="PF13927">
    <property type="entry name" value="Ig_3"/>
    <property type="match status" value="1"/>
</dbReference>
<dbReference type="InterPro" id="IPR003598">
    <property type="entry name" value="Ig_sub2"/>
</dbReference>
<dbReference type="AlphaFoldDB" id="A0A0M3IBW8"/>
<dbReference type="SMART" id="SM00408">
    <property type="entry name" value="IGc2"/>
    <property type="match status" value="2"/>
</dbReference>
<keyword evidence="3" id="KW-1015">Disulfide bond</keyword>
<protein>
    <submittedName>
        <fullName evidence="8">Ig-like domain-containing protein</fullName>
    </submittedName>
</protein>